<dbReference type="PANTHER" id="PTHR46401">
    <property type="entry name" value="GLYCOSYLTRANSFERASE WBBK-RELATED"/>
    <property type="match status" value="1"/>
</dbReference>
<name>T0Z8V5_9ZZZZ</name>
<evidence type="ECO:0000259" key="2">
    <source>
        <dbReference type="Pfam" id="PF00534"/>
    </source>
</evidence>
<dbReference type="Pfam" id="PF00534">
    <property type="entry name" value="Glycos_transf_1"/>
    <property type="match status" value="1"/>
</dbReference>
<reference evidence="4" key="2">
    <citation type="journal article" date="2014" name="ISME J.">
        <title>Microbial stratification in low pH oxic and suboxic macroscopic growths along an acid mine drainage.</title>
        <authorList>
            <person name="Mendez-Garcia C."/>
            <person name="Mesa V."/>
            <person name="Sprenger R.R."/>
            <person name="Richter M."/>
            <person name="Diez M.S."/>
            <person name="Solano J."/>
            <person name="Bargiela R."/>
            <person name="Golyshina O.V."/>
            <person name="Manteca A."/>
            <person name="Ramos J.L."/>
            <person name="Gallego J.R."/>
            <person name="Llorente I."/>
            <person name="Martins Dos Santos V.A."/>
            <person name="Jensen O.N."/>
            <person name="Pelaez A.I."/>
            <person name="Sanchez J."/>
            <person name="Ferrer M."/>
        </authorList>
    </citation>
    <scope>NUCLEOTIDE SEQUENCE</scope>
</reference>
<dbReference type="Pfam" id="PF13439">
    <property type="entry name" value="Glyco_transf_4"/>
    <property type="match status" value="1"/>
</dbReference>
<sequence length="190" mass="21514">MTGHGFYQYAVHPRRWDRWYFERYYVGRLRRIDAYAANSEFERDQLIRWGLPPDRIERVPSGISLAEFDPPSEPPAGFREAWGLGSPHIAVYVGGFFENKRVDRLVRALATRGGQWGLVVYGPDRAVAPFDAGSVGRLAAELKVPFRWMGVRPRPEVRSALRAADLIALGSSYEGFGLLLLEAMASERPF</sequence>
<proteinExistence type="predicted"/>
<feature type="domain" description="Glycosyltransferase subfamily 4-like N-terminal" evidence="3">
    <location>
        <begin position="2"/>
        <end position="66"/>
    </location>
</feature>
<dbReference type="InterPro" id="IPR001296">
    <property type="entry name" value="Glyco_trans_1"/>
</dbReference>
<feature type="non-terminal residue" evidence="4">
    <location>
        <position position="190"/>
    </location>
</feature>
<evidence type="ECO:0000259" key="3">
    <source>
        <dbReference type="Pfam" id="PF13439"/>
    </source>
</evidence>
<dbReference type="Gene3D" id="3.40.50.2000">
    <property type="entry name" value="Glycogen Phosphorylase B"/>
    <property type="match status" value="2"/>
</dbReference>
<reference evidence="4" key="1">
    <citation type="submission" date="2013-08" db="EMBL/GenBank/DDBJ databases">
        <authorList>
            <person name="Mendez C."/>
            <person name="Richter M."/>
            <person name="Ferrer M."/>
            <person name="Sanchez J."/>
        </authorList>
    </citation>
    <scope>NUCLEOTIDE SEQUENCE</scope>
</reference>
<dbReference type="SUPFAM" id="SSF53756">
    <property type="entry name" value="UDP-Glycosyltransferase/glycogen phosphorylase"/>
    <property type="match status" value="1"/>
</dbReference>
<organism evidence="4">
    <name type="scientific">mine drainage metagenome</name>
    <dbReference type="NCBI Taxonomy" id="410659"/>
    <lineage>
        <taxon>unclassified sequences</taxon>
        <taxon>metagenomes</taxon>
        <taxon>ecological metagenomes</taxon>
    </lineage>
</organism>
<dbReference type="GO" id="GO:0016757">
    <property type="term" value="F:glycosyltransferase activity"/>
    <property type="evidence" value="ECO:0007669"/>
    <property type="project" value="InterPro"/>
</dbReference>
<dbReference type="EMBL" id="AUZZ01007935">
    <property type="protein sequence ID" value="EQD40497.1"/>
    <property type="molecule type" value="Genomic_DNA"/>
</dbReference>
<gene>
    <name evidence="4" type="ORF">B2A_11010</name>
</gene>
<dbReference type="AlphaFoldDB" id="T0Z8V5"/>
<accession>T0Z8V5</accession>
<feature type="domain" description="Glycosyl transferase family 1" evidence="2">
    <location>
        <begin position="86"/>
        <end position="187"/>
    </location>
</feature>
<keyword evidence="1 4" id="KW-0808">Transferase</keyword>
<comment type="caution">
    <text evidence="4">The sequence shown here is derived from an EMBL/GenBank/DDBJ whole genome shotgun (WGS) entry which is preliminary data.</text>
</comment>
<evidence type="ECO:0000256" key="1">
    <source>
        <dbReference type="ARBA" id="ARBA00022679"/>
    </source>
</evidence>
<dbReference type="CDD" id="cd03801">
    <property type="entry name" value="GT4_PimA-like"/>
    <property type="match status" value="1"/>
</dbReference>
<protein>
    <submittedName>
        <fullName evidence="4">Glycosyltransferase</fullName>
    </submittedName>
</protein>
<evidence type="ECO:0000313" key="4">
    <source>
        <dbReference type="EMBL" id="EQD40497.1"/>
    </source>
</evidence>
<dbReference type="GO" id="GO:0009103">
    <property type="term" value="P:lipopolysaccharide biosynthetic process"/>
    <property type="evidence" value="ECO:0007669"/>
    <property type="project" value="TreeGrafter"/>
</dbReference>
<dbReference type="InterPro" id="IPR028098">
    <property type="entry name" value="Glyco_trans_4-like_N"/>
</dbReference>
<dbReference type="PANTHER" id="PTHR46401:SF2">
    <property type="entry name" value="GLYCOSYLTRANSFERASE WBBK-RELATED"/>
    <property type="match status" value="1"/>
</dbReference>